<feature type="chain" id="PRO_5035481885" description="Malate dehydrogenase" evidence="1">
    <location>
        <begin position="17"/>
        <end position="234"/>
    </location>
</feature>
<name>A0A8K0XQY2_9AGAR</name>
<comment type="caution">
    <text evidence="2">The sequence shown here is derived from an EMBL/GenBank/DDBJ whole genome shotgun (WGS) entry which is preliminary data.</text>
</comment>
<dbReference type="PANTHER" id="PTHR35567:SF1">
    <property type="entry name" value="CONSERVED FUNGAL PROTEIN (AFU_ORTHOLOGUE AFUA_1G14230)"/>
    <property type="match status" value="1"/>
</dbReference>
<protein>
    <recommendedName>
        <fullName evidence="4">Malate dehydrogenase</fullName>
    </recommendedName>
</protein>
<evidence type="ECO:0000313" key="3">
    <source>
        <dbReference type="Proteomes" id="UP000813824"/>
    </source>
</evidence>
<dbReference type="Proteomes" id="UP000813824">
    <property type="component" value="Unassembled WGS sequence"/>
</dbReference>
<evidence type="ECO:0000256" key="1">
    <source>
        <dbReference type="SAM" id="SignalP"/>
    </source>
</evidence>
<dbReference type="EMBL" id="JAEVFJ010000013">
    <property type="protein sequence ID" value="KAH8101195.1"/>
    <property type="molecule type" value="Genomic_DNA"/>
</dbReference>
<dbReference type="InterPro" id="IPR021851">
    <property type="entry name" value="DUF3455"/>
</dbReference>
<dbReference type="PANTHER" id="PTHR35567">
    <property type="entry name" value="MALATE DEHYDROGENASE (AFU_ORTHOLOGUE AFUA_2G13800)"/>
    <property type="match status" value="1"/>
</dbReference>
<sequence length="234" mass="24100">MLSPILSIILATTALAAPGIKIAGCSVANKQMDIPAGQTQLVNPTIPPSFIGLGLGVQNYTCSSAGTFTSTGAVAELVDISCVDSSRLTAVTDAASEIWKQAPKGISIQAVIKALSGVDSAFGSSIILGQHVFVTNPITGVGINPKWDFTSASLKGHADAFVVGARTGGIPAPSNPAVNIDWLMVNNIQGDLADQIFRIETRGGQPPSTCTPGTADISVKYVSQYWFFGGAFSS</sequence>
<dbReference type="OrthoDB" id="1859733at2759"/>
<dbReference type="AlphaFoldDB" id="A0A8K0XQY2"/>
<keyword evidence="1" id="KW-0732">Signal</keyword>
<keyword evidence="3" id="KW-1185">Reference proteome</keyword>
<organism evidence="2 3">
    <name type="scientific">Cristinia sonorae</name>
    <dbReference type="NCBI Taxonomy" id="1940300"/>
    <lineage>
        <taxon>Eukaryota</taxon>
        <taxon>Fungi</taxon>
        <taxon>Dikarya</taxon>
        <taxon>Basidiomycota</taxon>
        <taxon>Agaricomycotina</taxon>
        <taxon>Agaricomycetes</taxon>
        <taxon>Agaricomycetidae</taxon>
        <taxon>Agaricales</taxon>
        <taxon>Pleurotineae</taxon>
        <taxon>Stephanosporaceae</taxon>
        <taxon>Cristinia</taxon>
    </lineage>
</organism>
<accession>A0A8K0XQY2</accession>
<evidence type="ECO:0008006" key="4">
    <source>
        <dbReference type="Google" id="ProtNLM"/>
    </source>
</evidence>
<gene>
    <name evidence="2" type="ORF">BXZ70DRAFT_115636</name>
</gene>
<reference evidence="2" key="1">
    <citation type="journal article" date="2021" name="New Phytol.">
        <title>Evolutionary innovations through gain and loss of genes in the ectomycorrhizal Boletales.</title>
        <authorList>
            <person name="Wu G."/>
            <person name="Miyauchi S."/>
            <person name="Morin E."/>
            <person name="Kuo A."/>
            <person name="Drula E."/>
            <person name="Varga T."/>
            <person name="Kohler A."/>
            <person name="Feng B."/>
            <person name="Cao Y."/>
            <person name="Lipzen A."/>
            <person name="Daum C."/>
            <person name="Hundley H."/>
            <person name="Pangilinan J."/>
            <person name="Johnson J."/>
            <person name="Barry K."/>
            <person name="LaButti K."/>
            <person name="Ng V."/>
            <person name="Ahrendt S."/>
            <person name="Min B."/>
            <person name="Choi I.G."/>
            <person name="Park H."/>
            <person name="Plett J.M."/>
            <person name="Magnuson J."/>
            <person name="Spatafora J.W."/>
            <person name="Nagy L.G."/>
            <person name="Henrissat B."/>
            <person name="Grigoriev I.V."/>
            <person name="Yang Z.L."/>
            <person name="Xu J."/>
            <person name="Martin F.M."/>
        </authorList>
    </citation>
    <scope>NUCLEOTIDE SEQUENCE</scope>
    <source>
        <strain evidence="2">KKN 215</strain>
    </source>
</reference>
<dbReference type="Pfam" id="PF11937">
    <property type="entry name" value="DUF3455"/>
    <property type="match status" value="1"/>
</dbReference>
<evidence type="ECO:0000313" key="2">
    <source>
        <dbReference type="EMBL" id="KAH8101195.1"/>
    </source>
</evidence>
<proteinExistence type="predicted"/>
<feature type="signal peptide" evidence="1">
    <location>
        <begin position="1"/>
        <end position="16"/>
    </location>
</feature>